<name>A0ABC9DWS5_9POAL</name>
<keyword evidence="12 17" id="KW-0472">Membrane</keyword>
<proteinExistence type="inferred from homology"/>
<keyword evidence="7 15" id="KW-0479">Metal-binding</keyword>
<feature type="transmembrane region" description="Helical" evidence="17">
    <location>
        <begin position="26"/>
        <end position="49"/>
    </location>
</feature>
<keyword evidence="10 15" id="KW-0408">Iron</keyword>
<evidence type="ECO:0000256" key="10">
    <source>
        <dbReference type="ARBA" id="ARBA00023004"/>
    </source>
</evidence>
<comment type="subcellular location">
    <subcellularLocation>
        <location evidence="2">Membrane</location>
        <topology evidence="2">Single-pass membrane protein</topology>
    </subcellularLocation>
</comment>
<accession>A0ABC9DWS5</accession>
<evidence type="ECO:0000256" key="14">
    <source>
        <dbReference type="ARBA" id="ARBA00066539"/>
    </source>
</evidence>
<dbReference type="Gene3D" id="1.10.630.10">
    <property type="entry name" value="Cytochrome P450"/>
    <property type="match status" value="1"/>
</dbReference>
<dbReference type="InterPro" id="IPR002401">
    <property type="entry name" value="Cyt_P450_E_grp-I"/>
</dbReference>
<dbReference type="Proteomes" id="UP001497457">
    <property type="component" value="Chromosome 35b"/>
</dbReference>
<dbReference type="PANTHER" id="PTHR47944:SF14">
    <property type="entry name" value="CYTOCHROME P450"/>
    <property type="match status" value="1"/>
</dbReference>
<evidence type="ECO:0000256" key="9">
    <source>
        <dbReference type="ARBA" id="ARBA00023002"/>
    </source>
</evidence>
<evidence type="ECO:0000313" key="19">
    <source>
        <dbReference type="Proteomes" id="UP001497457"/>
    </source>
</evidence>
<organism evidence="18 19">
    <name type="scientific">Urochloa decumbens</name>
    <dbReference type="NCBI Taxonomy" id="240449"/>
    <lineage>
        <taxon>Eukaryota</taxon>
        <taxon>Viridiplantae</taxon>
        <taxon>Streptophyta</taxon>
        <taxon>Embryophyta</taxon>
        <taxon>Tracheophyta</taxon>
        <taxon>Spermatophyta</taxon>
        <taxon>Magnoliopsida</taxon>
        <taxon>Liliopsida</taxon>
        <taxon>Poales</taxon>
        <taxon>Poaceae</taxon>
        <taxon>PACMAD clade</taxon>
        <taxon>Panicoideae</taxon>
        <taxon>Panicodae</taxon>
        <taxon>Paniceae</taxon>
        <taxon>Melinidinae</taxon>
        <taxon>Urochloa</taxon>
    </lineage>
</organism>
<comment type="pathway">
    <text evidence="3">Secondary metabolite biosynthesis; terpenoid biosynthesis.</text>
</comment>
<dbReference type="EC" id="1.14.14.58" evidence="14"/>
<evidence type="ECO:0000256" key="8">
    <source>
        <dbReference type="ARBA" id="ARBA00022989"/>
    </source>
</evidence>
<evidence type="ECO:0000256" key="4">
    <source>
        <dbReference type="ARBA" id="ARBA00010617"/>
    </source>
</evidence>
<dbReference type="GO" id="GO:0010333">
    <property type="term" value="F:terpene synthase activity"/>
    <property type="evidence" value="ECO:0007669"/>
    <property type="project" value="UniProtKB-ARBA"/>
</dbReference>
<reference evidence="18 19" key="2">
    <citation type="submission" date="2024-10" db="EMBL/GenBank/DDBJ databases">
        <authorList>
            <person name="Ryan C."/>
        </authorList>
    </citation>
    <scope>NUCLEOTIDE SEQUENCE [LARGE SCALE GENOMIC DNA]</scope>
</reference>
<dbReference type="PANTHER" id="PTHR47944">
    <property type="entry name" value="CYTOCHROME P450 98A9"/>
    <property type="match status" value="1"/>
</dbReference>
<reference evidence="19" key="1">
    <citation type="submission" date="2024-06" db="EMBL/GenBank/DDBJ databases">
        <authorList>
            <person name="Ryan C."/>
        </authorList>
    </citation>
    <scope>NUCLEOTIDE SEQUENCE [LARGE SCALE GENOMIC DNA]</scope>
</reference>
<evidence type="ECO:0000256" key="12">
    <source>
        <dbReference type="ARBA" id="ARBA00023136"/>
    </source>
</evidence>
<evidence type="ECO:0000256" key="1">
    <source>
        <dbReference type="ARBA" id="ARBA00001971"/>
    </source>
</evidence>
<comment type="similarity">
    <text evidence="4 16">Belongs to the cytochrome P450 family.</text>
</comment>
<dbReference type="InterPro" id="IPR001128">
    <property type="entry name" value="Cyt_P450"/>
</dbReference>
<keyword evidence="6 17" id="KW-0812">Transmembrane</keyword>
<evidence type="ECO:0000256" key="13">
    <source>
        <dbReference type="ARBA" id="ARBA00052251"/>
    </source>
</evidence>
<evidence type="ECO:0000256" key="5">
    <source>
        <dbReference type="ARBA" id="ARBA00022617"/>
    </source>
</evidence>
<dbReference type="SUPFAM" id="SSF48264">
    <property type="entry name" value="Cytochrome P450"/>
    <property type="match status" value="1"/>
</dbReference>
<sequence length="564" mass="61649">MLSFYATLKPRLLKQLPFQSVMELTLTFATAAVALSATLVVLALSSVVWQRCLRGQRKKSLNLPPGPRGWPVVGSLGLLAGALPPHRALAALASRHGAPLMHLRLGSFHAVVASTAEAARLVLRTHDLAFATRPPTAFGEILAYGYKGILQTPYGPYWRMARRLCAAELFSPRRVDAFEPVRAQQMRALTRGLFESAAAGDAAVEVRERLLGHTMRNILRMAVGDKWSGCYGSEEGEAFRRALGEAFAVAGAVSSAGEWVPWLGKLDVQGFLRRMRRVHVLFDRFLEQILVEHERDIQERDGEYVARDLVDVLLSQLCESEQREEEGQEEARLTRDGVKAIIQDVIAGGTETGAVTVEWAMAELLRHPEAMAAAAGELDRVVGRDRWPTERDLPALPYVEAVLKETMRLHPVAPLLFPRCAREDTAVGGGYDVPAGARVLVNVWAVARDPAWWPDAPGEFRPERFLAGGGAAEGVDVRGAHFQLLPFGSGRRMCPAYGLAMKAMAAALANLVHGFSWRLPEGVAPEDVSMEESFGLSMCLKKPLVAVPVPRLPAHLYTAVVGDD</sequence>
<dbReference type="PRINTS" id="PR00385">
    <property type="entry name" value="P450"/>
</dbReference>
<evidence type="ECO:0000256" key="15">
    <source>
        <dbReference type="PIRSR" id="PIRSR602401-1"/>
    </source>
</evidence>
<comment type="catalytic activity">
    <reaction evidence="13">
        <text>(6E,10E)-geranyllinalool + reduced [NADPH--hemoprotein reductase] + O2 = (3E,7E)-4,8,12-trimethyltrideca 1,3,7,11-tetraene + but-3-en-2-one + oxidized [NADPH--hemoprotein reductase] + 2 H2O + H(+)</text>
        <dbReference type="Rhea" id="RHEA:13545"/>
        <dbReference type="Rhea" id="RHEA-COMP:11964"/>
        <dbReference type="Rhea" id="RHEA-COMP:11965"/>
        <dbReference type="ChEBI" id="CHEBI:15377"/>
        <dbReference type="ChEBI" id="CHEBI:15378"/>
        <dbReference type="ChEBI" id="CHEBI:15379"/>
        <dbReference type="ChEBI" id="CHEBI:48058"/>
        <dbReference type="ChEBI" id="CHEBI:57618"/>
        <dbReference type="ChEBI" id="CHEBI:58210"/>
        <dbReference type="ChEBI" id="CHEBI:74299"/>
        <dbReference type="ChEBI" id="CHEBI:74322"/>
        <dbReference type="EC" id="1.14.14.58"/>
    </reaction>
    <physiologicalReaction direction="left-to-right" evidence="13">
        <dbReference type="Rhea" id="RHEA:13546"/>
    </physiologicalReaction>
</comment>
<keyword evidence="11 16" id="KW-0503">Monooxygenase</keyword>
<dbReference type="FunFam" id="1.10.630.10:FF:000097">
    <property type="entry name" value="Cytochrome P-450 19"/>
    <property type="match status" value="1"/>
</dbReference>
<evidence type="ECO:0000256" key="7">
    <source>
        <dbReference type="ARBA" id="ARBA00022723"/>
    </source>
</evidence>
<dbReference type="GO" id="GO:0080027">
    <property type="term" value="P:response to herbivore"/>
    <property type="evidence" value="ECO:0007669"/>
    <property type="project" value="UniProtKB-ARBA"/>
</dbReference>
<dbReference type="PROSITE" id="PS00086">
    <property type="entry name" value="CYTOCHROME_P450"/>
    <property type="match status" value="1"/>
</dbReference>
<keyword evidence="9 16" id="KW-0560">Oxidoreductase</keyword>
<dbReference type="CDD" id="cd20618">
    <property type="entry name" value="CYP71_clan"/>
    <property type="match status" value="1"/>
</dbReference>
<keyword evidence="19" id="KW-1185">Reference proteome</keyword>
<protein>
    <recommendedName>
        <fullName evidence="14">trimethyltridecatetraene synthase</fullName>
        <ecNumber evidence="14">1.14.14.58</ecNumber>
    </recommendedName>
</protein>
<gene>
    <name evidence="18" type="ORF">URODEC1_LOCUS89300</name>
</gene>
<evidence type="ECO:0000256" key="3">
    <source>
        <dbReference type="ARBA" id="ARBA00004721"/>
    </source>
</evidence>
<evidence type="ECO:0000313" key="18">
    <source>
        <dbReference type="EMBL" id="CAL5046387.1"/>
    </source>
</evidence>
<dbReference type="EMBL" id="OZ075145">
    <property type="protein sequence ID" value="CAL5046387.1"/>
    <property type="molecule type" value="Genomic_DNA"/>
</dbReference>
<dbReference type="GO" id="GO:0016114">
    <property type="term" value="P:terpenoid biosynthetic process"/>
    <property type="evidence" value="ECO:0007669"/>
    <property type="project" value="UniProtKB-ARBA"/>
</dbReference>
<dbReference type="GO" id="GO:0004497">
    <property type="term" value="F:monooxygenase activity"/>
    <property type="evidence" value="ECO:0007669"/>
    <property type="project" value="UniProtKB-KW"/>
</dbReference>
<evidence type="ECO:0000256" key="2">
    <source>
        <dbReference type="ARBA" id="ARBA00004167"/>
    </source>
</evidence>
<dbReference type="PRINTS" id="PR00463">
    <property type="entry name" value="EP450I"/>
</dbReference>
<evidence type="ECO:0000256" key="17">
    <source>
        <dbReference type="SAM" id="Phobius"/>
    </source>
</evidence>
<dbReference type="AlphaFoldDB" id="A0ABC9DWS5"/>
<dbReference type="GO" id="GO:0016020">
    <property type="term" value="C:membrane"/>
    <property type="evidence" value="ECO:0007669"/>
    <property type="project" value="UniProtKB-SubCell"/>
</dbReference>
<dbReference type="GO" id="GO:0046872">
    <property type="term" value="F:metal ion binding"/>
    <property type="evidence" value="ECO:0007669"/>
    <property type="project" value="UniProtKB-KW"/>
</dbReference>
<dbReference type="InterPro" id="IPR017972">
    <property type="entry name" value="Cyt_P450_CS"/>
</dbReference>
<feature type="binding site" description="axial binding residue" evidence="15">
    <location>
        <position position="494"/>
    </location>
    <ligand>
        <name>heme</name>
        <dbReference type="ChEBI" id="CHEBI:30413"/>
    </ligand>
    <ligandPart>
        <name>Fe</name>
        <dbReference type="ChEBI" id="CHEBI:18248"/>
    </ligandPart>
</feature>
<comment type="cofactor">
    <cofactor evidence="1 15">
        <name>heme</name>
        <dbReference type="ChEBI" id="CHEBI:30413"/>
    </cofactor>
</comment>
<evidence type="ECO:0000256" key="16">
    <source>
        <dbReference type="RuleBase" id="RU000461"/>
    </source>
</evidence>
<keyword evidence="5 15" id="KW-0349">Heme</keyword>
<evidence type="ECO:0000256" key="11">
    <source>
        <dbReference type="ARBA" id="ARBA00023033"/>
    </source>
</evidence>
<dbReference type="Pfam" id="PF00067">
    <property type="entry name" value="p450"/>
    <property type="match status" value="1"/>
</dbReference>
<dbReference type="InterPro" id="IPR036396">
    <property type="entry name" value="Cyt_P450_sf"/>
</dbReference>
<keyword evidence="8 17" id="KW-1133">Transmembrane helix</keyword>
<evidence type="ECO:0000256" key="6">
    <source>
        <dbReference type="ARBA" id="ARBA00022692"/>
    </source>
</evidence>